<gene>
    <name evidence="1" type="ORF">BOW53_05460</name>
</gene>
<dbReference type="OrthoDB" id="7057085at2"/>
<reference evidence="1 2" key="1">
    <citation type="submission" date="2016-11" db="EMBL/GenBank/DDBJ databases">
        <title>Mixed transmission modes and dynamic genome evolution in an obligate animal-bacterial symbiosis.</title>
        <authorList>
            <person name="Russell S.L."/>
            <person name="Corbett-Detig R.B."/>
            <person name="Cavanaugh C.M."/>
        </authorList>
    </citation>
    <scope>NUCLEOTIDE SEQUENCE [LARGE SCALE GENOMIC DNA]</scope>
    <source>
        <strain evidence="1">Sveles-Q1</strain>
    </source>
</reference>
<accession>A0A1T2L7Q8</accession>
<dbReference type="Proteomes" id="UP000191110">
    <property type="component" value="Unassembled WGS sequence"/>
</dbReference>
<keyword evidence="2" id="KW-1185">Reference proteome</keyword>
<dbReference type="AlphaFoldDB" id="A0A1T2L7Q8"/>
<sequence length="224" mass="25093">MERHTFLSVLIFTLVLLAVGIMLPSGQVDRPVGLPWQIEQTERGSIRVFGIELAHTTLGEAELAFREPSKATLFAPEQGDYTIEAYFNETRLSGLKAKMVFTFDLEQTQVREMYDRGIRISTLGSGTRKVTLHPDDYEQLRKSAIATLTYIPSINLESELVAQRFGQPAARIRDPEGGAIHWLYPELGVDVVLSEEAKEVLQYLPPSQFDRVMAPLQTAGEVVN</sequence>
<organism evidence="1 2">
    <name type="scientific">Solemya pervernicosa gill symbiont</name>
    <dbReference type="NCBI Taxonomy" id="642797"/>
    <lineage>
        <taxon>Bacteria</taxon>
        <taxon>Pseudomonadati</taxon>
        <taxon>Pseudomonadota</taxon>
        <taxon>Gammaproteobacteria</taxon>
        <taxon>sulfur-oxidizing symbionts</taxon>
    </lineage>
</organism>
<comment type="caution">
    <text evidence="1">The sequence shown here is derived from an EMBL/GenBank/DDBJ whole genome shotgun (WGS) entry which is preliminary data.</text>
</comment>
<dbReference type="RefSeq" id="WP_078483077.1">
    <property type="nucleotide sequence ID" value="NZ_MPRL01000015.1"/>
</dbReference>
<dbReference type="EMBL" id="MPRL01000015">
    <property type="protein sequence ID" value="OOZ40976.1"/>
    <property type="molecule type" value="Genomic_DNA"/>
</dbReference>
<name>A0A1T2L7Q8_9GAMM</name>
<protein>
    <submittedName>
        <fullName evidence="1">Uncharacterized protein</fullName>
    </submittedName>
</protein>
<proteinExistence type="predicted"/>
<evidence type="ECO:0000313" key="1">
    <source>
        <dbReference type="EMBL" id="OOZ40976.1"/>
    </source>
</evidence>
<evidence type="ECO:0000313" key="2">
    <source>
        <dbReference type="Proteomes" id="UP000191110"/>
    </source>
</evidence>